<dbReference type="InterPro" id="IPR003172">
    <property type="entry name" value="ML_dom"/>
</dbReference>
<evidence type="ECO:0000313" key="4">
    <source>
        <dbReference type="Proteomes" id="UP001107558"/>
    </source>
</evidence>
<proteinExistence type="predicted"/>
<gene>
    <name evidence="3" type="ORF">PVAND_016034</name>
</gene>
<accession>A0A9J6BEN5</accession>
<dbReference type="Gene3D" id="2.60.40.770">
    <property type="match status" value="1"/>
</dbReference>
<protein>
    <recommendedName>
        <fullName evidence="2">MD-2-related lipid-recognition domain-containing protein</fullName>
    </recommendedName>
</protein>
<dbReference type="EMBL" id="JADBJN010000004">
    <property type="protein sequence ID" value="KAG5668079.1"/>
    <property type="molecule type" value="Genomic_DNA"/>
</dbReference>
<feature type="chain" id="PRO_5039917816" description="MD-2-related lipid-recognition domain-containing protein" evidence="1">
    <location>
        <begin position="19"/>
        <end position="145"/>
    </location>
</feature>
<feature type="signal peptide" evidence="1">
    <location>
        <begin position="1"/>
        <end position="18"/>
    </location>
</feature>
<reference evidence="3" key="1">
    <citation type="submission" date="2021-03" db="EMBL/GenBank/DDBJ databases">
        <title>Chromosome level genome of the anhydrobiotic midge Polypedilum vanderplanki.</title>
        <authorList>
            <person name="Yoshida Y."/>
            <person name="Kikawada T."/>
            <person name="Gusev O."/>
        </authorList>
    </citation>
    <scope>NUCLEOTIDE SEQUENCE</scope>
    <source>
        <strain evidence="3">NIAS01</strain>
        <tissue evidence="3">Whole body or cell culture</tissue>
    </source>
</reference>
<comment type="caution">
    <text evidence="3">The sequence shown here is derived from an EMBL/GenBank/DDBJ whole genome shotgun (WGS) entry which is preliminary data.</text>
</comment>
<feature type="domain" description="MD-2-related lipid-recognition" evidence="2">
    <location>
        <begin position="20"/>
        <end position="142"/>
    </location>
</feature>
<evidence type="ECO:0000313" key="3">
    <source>
        <dbReference type="EMBL" id="KAG5668079.1"/>
    </source>
</evidence>
<organism evidence="3 4">
    <name type="scientific">Polypedilum vanderplanki</name>
    <name type="common">Sleeping chironomid midge</name>
    <dbReference type="NCBI Taxonomy" id="319348"/>
    <lineage>
        <taxon>Eukaryota</taxon>
        <taxon>Metazoa</taxon>
        <taxon>Ecdysozoa</taxon>
        <taxon>Arthropoda</taxon>
        <taxon>Hexapoda</taxon>
        <taxon>Insecta</taxon>
        <taxon>Pterygota</taxon>
        <taxon>Neoptera</taxon>
        <taxon>Endopterygota</taxon>
        <taxon>Diptera</taxon>
        <taxon>Nematocera</taxon>
        <taxon>Chironomoidea</taxon>
        <taxon>Chironomidae</taxon>
        <taxon>Chironominae</taxon>
        <taxon>Polypedilum</taxon>
        <taxon>Polypedilum</taxon>
    </lineage>
</organism>
<keyword evidence="4" id="KW-1185">Reference proteome</keyword>
<evidence type="ECO:0000256" key="1">
    <source>
        <dbReference type="SAM" id="SignalP"/>
    </source>
</evidence>
<dbReference type="SUPFAM" id="SSF81296">
    <property type="entry name" value="E set domains"/>
    <property type="match status" value="1"/>
</dbReference>
<keyword evidence="1" id="KW-0732">Signal</keyword>
<dbReference type="InterPro" id="IPR014756">
    <property type="entry name" value="Ig_E-set"/>
</dbReference>
<dbReference type="AlphaFoldDB" id="A0A9J6BEN5"/>
<evidence type="ECO:0000259" key="2">
    <source>
        <dbReference type="SMART" id="SM00737"/>
    </source>
</evidence>
<dbReference type="Proteomes" id="UP001107558">
    <property type="component" value="Chromosome 4"/>
</dbReference>
<dbReference type="Pfam" id="PF02221">
    <property type="entry name" value="E1_DerP2_DerF2"/>
    <property type="match status" value="1"/>
</dbReference>
<name>A0A9J6BEN5_POLVA</name>
<sequence length="145" mass="15425">MFKIILLFSILCFSNANAFWTVCSEGQPPNTMTSPSCSGSSCTVIRGGTLTGTINFTPQISASILNFYAILYHLGVETEIPISEANRNACNHLTPGCPTTAGTPTNWAINFPIPTNLPAVTAPITLELWFGISPVMCANITAVIV</sequence>
<dbReference type="SMART" id="SM00737">
    <property type="entry name" value="ML"/>
    <property type="match status" value="1"/>
</dbReference>